<evidence type="ECO:0000313" key="3">
    <source>
        <dbReference type="EMBL" id="MFC6200309.1"/>
    </source>
</evidence>
<feature type="signal peptide" evidence="2">
    <location>
        <begin position="1"/>
        <end position="25"/>
    </location>
</feature>
<name>A0ABW1SFJ2_9LACO</name>
<proteinExistence type="predicted"/>
<protein>
    <submittedName>
        <fullName evidence="3">Uncharacterized protein</fullName>
    </submittedName>
</protein>
<comment type="caution">
    <text evidence="3">The sequence shown here is derived from an EMBL/GenBank/DDBJ whole genome shotgun (WGS) entry which is preliminary data.</text>
</comment>
<feature type="chain" id="PRO_5045260398" evidence="2">
    <location>
        <begin position="26"/>
        <end position="295"/>
    </location>
</feature>
<dbReference type="Proteomes" id="UP001596171">
    <property type="component" value="Unassembled WGS sequence"/>
</dbReference>
<keyword evidence="4" id="KW-1185">Reference proteome</keyword>
<organism evidence="3 4">
    <name type="scientific">Lactiplantibacillus nangangensis</name>
    <dbReference type="NCBI Taxonomy" id="2559917"/>
    <lineage>
        <taxon>Bacteria</taxon>
        <taxon>Bacillati</taxon>
        <taxon>Bacillota</taxon>
        <taxon>Bacilli</taxon>
        <taxon>Lactobacillales</taxon>
        <taxon>Lactobacillaceae</taxon>
        <taxon>Lactiplantibacillus</taxon>
    </lineage>
</organism>
<dbReference type="RefSeq" id="WP_171002373.1">
    <property type="nucleotide sequence ID" value="NZ_BJDI01000017.1"/>
</dbReference>
<gene>
    <name evidence="3" type="ORF">ACFP1L_00195</name>
</gene>
<sequence length="295" mass="30647">MKKIKTLLATVALALPMAVTPLAPAATLIANASTTKAAKGTTYTLVKAPTLKKTNYHVTKSGLTLEKAVFGADKSTATLTPTKTKLAAKTTYTTTKAIELSTGKKGAKPTTYYLLKTSKGTTLGWVKGTSLAAGAYATPKTKAAAKSTKKVAKKATTPAKAKKATAKKAPAKTKKVATKKATKKVTTKKVTKKIAPKKATVKKTTAKATTLQLTKEATATKKGLTAVKAATYYKAAFAADRPTVTLTKAGSLKAGKTYHVTKAFYAKTSPKAAAHEYVFLTGAGWTATAGLKTAK</sequence>
<dbReference type="EMBL" id="JBHSSE010000001">
    <property type="protein sequence ID" value="MFC6200309.1"/>
    <property type="molecule type" value="Genomic_DNA"/>
</dbReference>
<evidence type="ECO:0000256" key="2">
    <source>
        <dbReference type="SAM" id="SignalP"/>
    </source>
</evidence>
<evidence type="ECO:0000256" key="1">
    <source>
        <dbReference type="SAM" id="MobiDB-lite"/>
    </source>
</evidence>
<keyword evidence="2" id="KW-0732">Signal</keyword>
<feature type="region of interest" description="Disordered" evidence="1">
    <location>
        <begin position="148"/>
        <end position="182"/>
    </location>
</feature>
<reference evidence="4" key="1">
    <citation type="journal article" date="2019" name="Int. J. Syst. Evol. Microbiol.">
        <title>The Global Catalogue of Microorganisms (GCM) 10K type strain sequencing project: providing services to taxonomists for standard genome sequencing and annotation.</title>
        <authorList>
            <consortium name="The Broad Institute Genomics Platform"/>
            <consortium name="The Broad Institute Genome Sequencing Center for Infectious Disease"/>
            <person name="Wu L."/>
            <person name="Ma J."/>
        </authorList>
    </citation>
    <scope>NUCLEOTIDE SEQUENCE [LARGE SCALE GENOMIC DNA]</scope>
    <source>
        <strain evidence="4">CCM 8930</strain>
    </source>
</reference>
<feature type="compositionally biased region" description="Basic residues" evidence="1">
    <location>
        <begin position="160"/>
        <end position="182"/>
    </location>
</feature>
<accession>A0ABW1SFJ2</accession>
<evidence type="ECO:0000313" key="4">
    <source>
        <dbReference type="Proteomes" id="UP001596171"/>
    </source>
</evidence>